<protein>
    <recommendedName>
        <fullName evidence="4">DUF4258 domain-containing protein</fullName>
    </recommendedName>
</protein>
<reference evidence="3" key="4">
    <citation type="submission" date="2017-10" db="EMBL/GenBank/DDBJ databases">
        <authorList>
            <person name="Frank J."/>
        </authorList>
    </citation>
    <scope>NUCLEOTIDE SEQUENCE [LARGE SCALE GENOMIC DNA]</scope>
</reference>
<dbReference type="EMBL" id="CT573073">
    <property type="protein sequence ID" value="CAJ71077.1"/>
    <property type="molecule type" value="Genomic_DNA"/>
</dbReference>
<proteinExistence type="predicted"/>
<reference evidence="2" key="3">
    <citation type="submission" date="2017-10" db="EMBL/GenBank/DDBJ databases">
        <authorList>
            <person name="Banno H."/>
            <person name="Chua N.-H."/>
        </authorList>
    </citation>
    <scope>NUCLEOTIDE SEQUENCE [LARGE SCALE GENOMIC DNA]</scope>
    <source>
        <strain evidence="2">Kuenenia_mbr1_ru-nijmegen</strain>
    </source>
</reference>
<evidence type="ECO:0000313" key="1">
    <source>
        <dbReference type="EMBL" id="CAJ71077.1"/>
    </source>
</evidence>
<dbReference type="AlphaFoldDB" id="Q1PV15"/>
<sequence length="82" mass="9631">MIKLHPHARERMTARGATEDEVVATVERGETFLAKFGRTGFRRNFHFDGIWREMQYATKQIEAIAVKENNDWIVVTVITKYF</sequence>
<gene>
    <name evidence="2" type="ORF">KSMBR1_2044</name>
    <name evidence="1" type="ORF">kustc0332</name>
</gene>
<dbReference type="KEGG" id="kst:KSMBR1_2044"/>
<keyword evidence="3" id="KW-1185">Reference proteome</keyword>
<name>Q1PV15_KUEST</name>
<dbReference type="RefSeq" id="WP_230407990.1">
    <property type="nucleotide sequence ID" value="NZ_LT934425.1"/>
</dbReference>
<reference evidence="1" key="2">
    <citation type="submission" date="2006-01" db="EMBL/GenBank/DDBJ databases">
        <authorList>
            <person name="Genoscope"/>
        </authorList>
    </citation>
    <scope>NUCLEOTIDE SEQUENCE</scope>
</reference>
<organism evidence="1">
    <name type="scientific">Kuenenia stuttgartiensis</name>
    <dbReference type="NCBI Taxonomy" id="174633"/>
    <lineage>
        <taxon>Bacteria</taxon>
        <taxon>Pseudomonadati</taxon>
        <taxon>Planctomycetota</taxon>
        <taxon>Candidatus Brocadiia</taxon>
        <taxon>Candidatus Brocadiales</taxon>
        <taxon>Candidatus Brocadiaceae</taxon>
        <taxon>Candidatus Kuenenia</taxon>
    </lineage>
</organism>
<evidence type="ECO:0000313" key="2">
    <source>
        <dbReference type="EMBL" id="SOH04542.1"/>
    </source>
</evidence>
<reference evidence="1" key="1">
    <citation type="journal article" date="2006" name="Nature">
        <title>Deciphering the evolution and metabolism of an anammox bacterium from a community genome.</title>
        <authorList>
            <person name="Strous M."/>
            <person name="Pelletier E."/>
            <person name="Mangenot S."/>
            <person name="Rattei T."/>
            <person name="Lehner A."/>
            <person name="Taylor M.W."/>
            <person name="Horn M."/>
            <person name="Daims H."/>
            <person name="Bartol-Mavel D."/>
            <person name="Wincker P."/>
            <person name="Barbe V."/>
            <person name="Fonknechten N."/>
            <person name="Vallenet D."/>
            <person name="Segurens B."/>
            <person name="Schenowitz-Truong C."/>
            <person name="Medigue C."/>
            <person name="Collingro A."/>
            <person name="Snel B."/>
            <person name="Dutilh B.E."/>
            <person name="OpDenCamp H.J.M."/>
            <person name="vanDerDrift C."/>
            <person name="Cirpus I."/>
            <person name="vanDePas-Schoonen K.T."/>
            <person name="Harhangi H.R."/>
            <person name="vanNiftrik L."/>
            <person name="Schmid M."/>
            <person name="Keltjens J."/>
            <person name="vanDeVossenberg J."/>
            <person name="Kartal B."/>
            <person name="Meier H."/>
            <person name="Frishman D."/>
            <person name="Huynen M.A."/>
            <person name="Mewes H."/>
            <person name="Weissenbach J."/>
            <person name="Jetten M.S.M."/>
            <person name="Wagner M."/>
            <person name="LePaslier D."/>
        </authorList>
    </citation>
    <scope>NUCLEOTIDE SEQUENCE</scope>
</reference>
<evidence type="ECO:0008006" key="4">
    <source>
        <dbReference type="Google" id="ProtNLM"/>
    </source>
</evidence>
<dbReference type="Proteomes" id="UP000221734">
    <property type="component" value="Chromosome Kuenenia_stuttgartiensis_MBR1"/>
</dbReference>
<accession>Q1PV15</accession>
<evidence type="ECO:0000313" key="3">
    <source>
        <dbReference type="Proteomes" id="UP000221734"/>
    </source>
</evidence>
<dbReference type="EMBL" id="LT934425">
    <property type="protein sequence ID" value="SOH04542.1"/>
    <property type="molecule type" value="Genomic_DNA"/>
</dbReference>